<dbReference type="Proteomes" id="UP000799770">
    <property type="component" value="Unassembled WGS sequence"/>
</dbReference>
<sequence length="953" mass="109000">MEHLPAPQTPTLTVRVPYLGRIYNDDGLNYATYPERHNWNPGTTFNDISSYDLSDHLKSTSALDALDFLLDLQNNSHDTSETVRITLQASIDRIWFFMFRSYPDSMKELFQGVPDKAKIKGLREWVARTESLSMQHLIKLSDKEGAHGVSSSPQPWGPYGDAKLLRAITVFTSNRYITKPKDFFARRSRSLELFDDTIKFGWEPWILADPFDSRLQSVKVGYTRFQEWFFFGMLQQSFATLGIYVNQQDFIHASGRYLNTEAITNYVRMMVIHHATDIEGNWNTRFQACLRIHGVRVNRFTDFWESHQHKSLGADDQESFFASHVMYSLDSLSRYLANYVADLSRTSFGDRRPGSLVTNLLIATGWCKHQIAEITANGTDKLAYYACMMGPTENFDHSQCTVEHCRQNTLLASAYHLKHQTRNSDTLRPCIDCLTHHTLLMGPNVSPYFQQWGPSQDRIYQILSRDQILIIVVRRGQPLDVTYYQPGMSYVAISHVWSNGRGNPSSNTLPICQVMFLAHKTMEVLGRNNTVAFWIDTLCVPLQPKEARKKAIIGMRNVYKQADATLVLDSGLEEIDTMAHPVEQALRLYNSDWTRRLWTFQEGVLANNLFVQFGKGRPVKLDHLLRRASRSLVTHDKGILIKTRPLSMLCQEVFGHLANMYRFRGMDDVDARYTSLGRNISTLSQINEGEGGDGGDGQKLELANVWPAVSWRNTTRKEDEAVCIATIVQADLGKILAEDDSQRRLRCLYEDLEHVPLGLLFADCPRMSKANFKWAPTSLMHCTDTATTTHALQYPDSVGTVTPNGLEFQATGLLLDTITANHIMYRDRFNIFPYWISQTASNQAGDDNFYDCWEFEGYYEQLIHQLRTPECRIALVIPGGVVDVATMRRTSAAFVRVKREEGDTIFAEYVCPGSTGLIGRDLFWYNSEIHRQKFRETFIPATKLPRDQKWCIS</sequence>
<gene>
    <name evidence="2" type="ORF">BDV96DRAFT_629159</name>
</gene>
<reference evidence="2" key="1">
    <citation type="journal article" date="2020" name="Stud. Mycol.">
        <title>101 Dothideomycetes genomes: a test case for predicting lifestyles and emergence of pathogens.</title>
        <authorList>
            <person name="Haridas S."/>
            <person name="Albert R."/>
            <person name="Binder M."/>
            <person name="Bloem J."/>
            <person name="Labutti K."/>
            <person name="Salamov A."/>
            <person name="Andreopoulos B."/>
            <person name="Baker S."/>
            <person name="Barry K."/>
            <person name="Bills G."/>
            <person name="Bluhm B."/>
            <person name="Cannon C."/>
            <person name="Castanera R."/>
            <person name="Culley D."/>
            <person name="Daum C."/>
            <person name="Ezra D."/>
            <person name="Gonzalez J."/>
            <person name="Henrissat B."/>
            <person name="Kuo A."/>
            <person name="Liang C."/>
            <person name="Lipzen A."/>
            <person name="Lutzoni F."/>
            <person name="Magnuson J."/>
            <person name="Mondo S."/>
            <person name="Nolan M."/>
            <person name="Ohm R."/>
            <person name="Pangilinan J."/>
            <person name="Park H.-J."/>
            <person name="Ramirez L."/>
            <person name="Alfaro M."/>
            <person name="Sun H."/>
            <person name="Tritt A."/>
            <person name="Yoshinaga Y."/>
            <person name="Zwiers L.-H."/>
            <person name="Turgeon B."/>
            <person name="Goodwin S."/>
            <person name="Spatafora J."/>
            <person name="Crous P."/>
            <person name="Grigoriev I."/>
        </authorList>
    </citation>
    <scope>NUCLEOTIDE SEQUENCE</scope>
    <source>
        <strain evidence="2">CBS 627.86</strain>
    </source>
</reference>
<evidence type="ECO:0000313" key="2">
    <source>
        <dbReference type="EMBL" id="KAF2119627.1"/>
    </source>
</evidence>
<dbReference type="AlphaFoldDB" id="A0A6A5ZLA1"/>
<name>A0A6A5ZLA1_9PLEO</name>
<proteinExistence type="predicted"/>
<accession>A0A6A5ZLA1</accession>
<dbReference type="OrthoDB" id="3940282at2759"/>
<dbReference type="InterPro" id="IPR010730">
    <property type="entry name" value="HET"/>
</dbReference>
<dbReference type="EMBL" id="ML977315">
    <property type="protein sequence ID" value="KAF2119627.1"/>
    <property type="molecule type" value="Genomic_DNA"/>
</dbReference>
<dbReference type="Pfam" id="PF06985">
    <property type="entry name" value="HET"/>
    <property type="match status" value="1"/>
</dbReference>
<keyword evidence="3" id="KW-1185">Reference proteome</keyword>
<evidence type="ECO:0000259" key="1">
    <source>
        <dbReference type="Pfam" id="PF06985"/>
    </source>
</evidence>
<evidence type="ECO:0000313" key="3">
    <source>
        <dbReference type="Proteomes" id="UP000799770"/>
    </source>
</evidence>
<feature type="domain" description="Heterokaryon incompatibility" evidence="1">
    <location>
        <begin position="490"/>
        <end position="571"/>
    </location>
</feature>
<dbReference type="PANTHER" id="PTHR39596:SF2">
    <property type="entry name" value="HET DOMAIN PROTEIN (AFU_ORTHOLOGUE AFUA_1G17550)-RELATED"/>
    <property type="match status" value="1"/>
</dbReference>
<dbReference type="PANTHER" id="PTHR39596">
    <property type="match status" value="1"/>
</dbReference>
<organism evidence="2 3">
    <name type="scientific">Lophiotrema nucula</name>
    <dbReference type="NCBI Taxonomy" id="690887"/>
    <lineage>
        <taxon>Eukaryota</taxon>
        <taxon>Fungi</taxon>
        <taxon>Dikarya</taxon>
        <taxon>Ascomycota</taxon>
        <taxon>Pezizomycotina</taxon>
        <taxon>Dothideomycetes</taxon>
        <taxon>Pleosporomycetidae</taxon>
        <taxon>Pleosporales</taxon>
        <taxon>Lophiotremataceae</taxon>
        <taxon>Lophiotrema</taxon>
    </lineage>
</organism>
<protein>
    <recommendedName>
        <fullName evidence="1">Heterokaryon incompatibility domain-containing protein</fullName>
    </recommendedName>
</protein>